<dbReference type="Proteomes" id="UP000425960">
    <property type="component" value="Chromosome"/>
</dbReference>
<organism evidence="1 2">
    <name type="scientific">Desulfosarcina ovata subsp. sediminis</name>
    <dbReference type="NCBI Taxonomy" id="885957"/>
    <lineage>
        <taxon>Bacteria</taxon>
        <taxon>Pseudomonadati</taxon>
        <taxon>Thermodesulfobacteriota</taxon>
        <taxon>Desulfobacteria</taxon>
        <taxon>Desulfobacterales</taxon>
        <taxon>Desulfosarcinaceae</taxon>
        <taxon>Desulfosarcina</taxon>
    </lineage>
</organism>
<proteinExistence type="predicted"/>
<dbReference type="AlphaFoldDB" id="A0A5K7ZTP5"/>
<protein>
    <submittedName>
        <fullName evidence="1">Uncharacterized protein</fullName>
    </submittedName>
</protein>
<evidence type="ECO:0000313" key="1">
    <source>
        <dbReference type="EMBL" id="BBO83572.1"/>
    </source>
</evidence>
<dbReference type="EMBL" id="AP021876">
    <property type="protein sequence ID" value="BBO83572.1"/>
    <property type="molecule type" value="Genomic_DNA"/>
</dbReference>
<gene>
    <name evidence="1" type="ORF">DSCO28_41380</name>
</gene>
<accession>A0A5K7ZTP5</accession>
<evidence type="ECO:0000313" key="2">
    <source>
        <dbReference type="Proteomes" id="UP000425960"/>
    </source>
</evidence>
<dbReference type="KEGG" id="dov:DSCO28_41380"/>
<name>A0A5K7ZTP5_9BACT</name>
<reference evidence="1 2" key="1">
    <citation type="submission" date="2019-11" db="EMBL/GenBank/DDBJ databases">
        <title>Comparative genomics of hydrocarbon-degrading Desulfosarcina strains.</title>
        <authorList>
            <person name="Watanabe M."/>
            <person name="Kojima H."/>
            <person name="Fukui M."/>
        </authorList>
    </citation>
    <scope>NUCLEOTIDE SEQUENCE [LARGE SCALE GENOMIC DNA]</scope>
    <source>
        <strain evidence="1 2">28bB2T</strain>
    </source>
</reference>
<sequence>MICRIRGDADSEPAATSGVPITAEAAVSITAIDARIPDRVHKLDLFIRMRIRYMPVPLQFMGFFPSGC</sequence>